<accession>A0A3B6EBL3</accession>
<evidence type="ECO:0000313" key="2">
    <source>
        <dbReference type="EnsemblPlants" id="TraesCS3A02G106400.1"/>
    </source>
</evidence>
<protein>
    <submittedName>
        <fullName evidence="2">Uncharacterized protein</fullName>
    </submittedName>
</protein>
<dbReference type="Gramene" id="TraesWEE_scaffold_006660_01G000300.1">
    <property type="protein sequence ID" value="TraesWEE_scaffold_006660_01G000300.1"/>
    <property type="gene ID" value="TraesWEE_scaffold_006660_01G000300"/>
</dbReference>
<reference evidence="2" key="2">
    <citation type="submission" date="2018-10" db="UniProtKB">
        <authorList>
            <consortium name="EnsemblPlants"/>
        </authorList>
    </citation>
    <scope>IDENTIFICATION</scope>
</reference>
<dbReference type="PANTHER" id="PTHR33673">
    <property type="entry name" value="SUPPRESSOR SRP40-LIKE PROTEIN"/>
    <property type="match status" value="1"/>
</dbReference>
<dbReference type="Proteomes" id="UP000019116">
    <property type="component" value="Chromosome 3A"/>
</dbReference>
<dbReference type="EnsemblPlants" id="TraesCS3A02G106400.1">
    <property type="protein sequence ID" value="TraesCS3A02G106400.1"/>
    <property type="gene ID" value="TraesCS3A02G106400"/>
</dbReference>
<name>A0A3B6EBL3_WHEAT</name>
<keyword evidence="3" id="KW-1185">Reference proteome</keyword>
<feature type="compositionally biased region" description="Low complexity" evidence="1">
    <location>
        <begin position="12"/>
        <end position="24"/>
    </location>
</feature>
<proteinExistence type="predicted"/>
<dbReference type="Gramene" id="TraesCS3A03G0233400.1">
    <property type="protein sequence ID" value="TraesCS3A03G0233400.1.CDS"/>
    <property type="gene ID" value="TraesCS3A03G0233400"/>
</dbReference>
<evidence type="ECO:0000313" key="3">
    <source>
        <dbReference type="Proteomes" id="UP000019116"/>
    </source>
</evidence>
<evidence type="ECO:0000256" key="1">
    <source>
        <dbReference type="SAM" id="MobiDB-lite"/>
    </source>
</evidence>
<dbReference type="OMA" id="RQCCTWH"/>
<sequence length="343" mass="36665">MARQDVLMEPQSRGSPASPGKPSAPELPEPYAEMRPLDVAPDEDAAVKPDRRTSSASSSSSRASSPGCVFQVDASEIRTPLVVAAADGDDDHADAGPAAPPKLPDDWASFSERSTGGGTVSAAPEAQTMAKPAVEGFNPDRIPASIFQPKPGAQADWSIASNESLFSIHGASLSISDDLYAPSRSHFDYFYDEAMAAGGGGYPDGKLPPLEEVPGSAMSDASEGRAIRRHENGSIGSSSNFSFAFPILAEPSTGTKESMGGYQQLQKEHEQSPPTPSNRRSQFEEMTTEERRPQKAGWCWCGECCGCCWFACSWPSCCCQWRWRCCSCSCSCPTCCQCSSWCL</sequence>
<feature type="compositionally biased region" description="Low complexity" evidence="1">
    <location>
        <begin position="54"/>
        <end position="65"/>
    </location>
</feature>
<feature type="region of interest" description="Disordered" evidence="1">
    <location>
        <begin position="1"/>
        <end position="125"/>
    </location>
</feature>
<dbReference type="Gramene" id="TraesCS3A02G106400.1">
    <property type="protein sequence ID" value="TraesCS3A02G106400.1"/>
    <property type="gene ID" value="TraesCS3A02G106400"/>
</dbReference>
<dbReference type="PANTHER" id="PTHR33673:SF36">
    <property type="entry name" value="MYB-LIKE PROTEIN Q"/>
    <property type="match status" value="1"/>
</dbReference>
<dbReference type="AlphaFoldDB" id="A0A3B6EBL3"/>
<organism evidence="2">
    <name type="scientific">Triticum aestivum</name>
    <name type="common">Wheat</name>
    <dbReference type="NCBI Taxonomy" id="4565"/>
    <lineage>
        <taxon>Eukaryota</taxon>
        <taxon>Viridiplantae</taxon>
        <taxon>Streptophyta</taxon>
        <taxon>Embryophyta</taxon>
        <taxon>Tracheophyta</taxon>
        <taxon>Spermatophyta</taxon>
        <taxon>Magnoliopsida</taxon>
        <taxon>Liliopsida</taxon>
        <taxon>Poales</taxon>
        <taxon>Poaceae</taxon>
        <taxon>BOP clade</taxon>
        <taxon>Pooideae</taxon>
        <taxon>Triticodae</taxon>
        <taxon>Triticeae</taxon>
        <taxon>Triticinae</taxon>
        <taxon>Triticum</taxon>
    </lineage>
</organism>
<reference evidence="2" key="1">
    <citation type="submission" date="2018-08" db="EMBL/GenBank/DDBJ databases">
        <authorList>
            <person name="Rossello M."/>
        </authorList>
    </citation>
    <scope>NUCLEOTIDE SEQUENCE [LARGE SCALE GENOMIC DNA]</scope>
    <source>
        <strain evidence="2">cv. Chinese Spring</strain>
    </source>
</reference>
<feature type="compositionally biased region" description="Polar residues" evidence="1">
    <location>
        <begin position="254"/>
        <end position="265"/>
    </location>
</feature>
<feature type="region of interest" description="Disordered" evidence="1">
    <location>
        <begin position="254"/>
        <end position="289"/>
    </location>
</feature>
<dbReference type="Gramene" id="TraesCLE_scaffold_008014_01G000300.1">
    <property type="protein sequence ID" value="TraesCLE_scaffold_008014_01G000300.1"/>
    <property type="gene ID" value="TraesCLE_scaffold_008014_01G000300"/>
</dbReference>
<dbReference type="OrthoDB" id="676141at2759"/>
<dbReference type="Gramene" id="TraesCAD_scaffold_010673_01G000300.1">
    <property type="protein sequence ID" value="TraesCAD_scaffold_010673_01G000300.1"/>
    <property type="gene ID" value="TraesCAD_scaffold_010673_01G000300"/>
</dbReference>